<keyword evidence="1" id="KW-0812">Transmembrane</keyword>
<dbReference type="EMBL" id="JRKL02000528">
    <property type="protein sequence ID" value="KAF3970475.1"/>
    <property type="molecule type" value="Genomic_DNA"/>
</dbReference>
<protein>
    <submittedName>
        <fullName evidence="2">Uncharacterized protein</fullName>
    </submittedName>
</protein>
<comment type="caution">
    <text evidence="2">The sequence shown here is derived from an EMBL/GenBank/DDBJ whole genome shotgun (WGS) entry which is preliminary data.</text>
</comment>
<reference evidence="2" key="1">
    <citation type="submission" date="2020-03" db="EMBL/GenBank/DDBJ databases">
        <title>Castanea mollissima Vanexum genome sequencing.</title>
        <authorList>
            <person name="Staton M."/>
        </authorList>
    </citation>
    <scope>NUCLEOTIDE SEQUENCE</scope>
    <source>
        <tissue evidence="2">Leaf</tissue>
    </source>
</reference>
<feature type="transmembrane region" description="Helical" evidence="1">
    <location>
        <begin position="36"/>
        <end position="59"/>
    </location>
</feature>
<accession>A0A8J4RPQ2</accession>
<name>A0A8J4RPQ2_9ROSI</name>
<sequence>MDQWVVKSAWVSGLQNRHGSGGCKIGVDRRWRLWPWVWVVLGLLANGLGLLAMSGVGFASFSFSGGGGLDECGCG</sequence>
<evidence type="ECO:0000256" key="1">
    <source>
        <dbReference type="SAM" id="Phobius"/>
    </source>
</evidence>
<evidence type="ECO:0000313" key="3">
    <source>
        <dbReference type="Proteomes" id="UP000737018"/>
    </source>
</evidence>
<gene>
    <name evidence="2" type="ORF">CMV_005829</name>
</gene>
<evidence type="ECO:0000313" key="2">
    <source>
        <dbReference type="EMBL" id="KAF3970475.1"/>
    </source>
</evidence>
<keyword evidence="3" id="KW-1185">Reference proteome</keyword>
<dbReference type="AlphaFoldDB" id="A0A8J4RPQ2"/>
<proteinExistence type="predicted"/>
<keyword evidence="1" id="KW-0472">Membrane</keyword>
<dbReference type="Proteomes" id="UP000737018">
    <property type="component" value="Unassembled WGS sequence"/>
</dbReference>
<organism evidence="2 3">
    <name type="scientific">Castanea mollissima</name>
    <name type="common">Chinese chestnut</name>
    <dbReference type="NCBI Taxonomy" id="60419"/>
    <lineage>
        <taxon>Eukaryota</taxon>
        <taxon>Viridiplantae</taxon>
        <taxon>Streptophyta</taxon>
        <taxon>Embryophyta</taxon>
        <taxon>Tracheophyta</taxon>
        <taxon>Spermatophyta</taxon>
        <taxon>Magnoliopsida</taxon>
        <taxon>eudicotyledons</taxon>
        <taxon>Gunneridae</taxon>
        <taxon>Pentapetalae</taxon>
        <taxon>rosids</taxon>
        <taxon>fabids</taxon>
        <taxon>Fagales</taxon>
        <taxon>Fagaceae</taxon>
        <taxon>Castanea</taxon>
    </lineage>
</organism>
<keyword evidence="1" id="KW-1133">Transmembrane helix</keyword>